<dbReference type="RefSeq" id="WP_263413459.1">
    <property type="nucleotide sequence ID" value="NZ_BAABBH010000001.1"/>
</dbReference>
<dbReference type="SUPFAM" id="SSF53448">
    <property type="entry name" value="Nucleotide-diphospho-sugar transferases"/>
    <property type="match status" value="1"/>
</dbReference>
<dbReference type="EMBL" id="JBJYXY010000001">
    <property type="protein sequence ID" value="MFN2975003.1"/>
    <property type="molecule type" value="Genomic_DNA"/>
</dbReference>
<keyword evidence="2" id="KW-0808">Transferase</keyword>
<dbReference type="EC" id="2.4.-.-" evidence="2"/>
<feature type="domain" description="Glycosyltransferase 2-like" evidence="1">
    <location>
        <begin position="9"/>
        <end position="129"/>
    </location>
</feature>
<dbReference type="GO" id="GO:0016757">
    <property type="term" value="F:glycosyltransferase activity"/>
    <property type="evidence" value="ECO:0007669"/>
    <property type="project" value="UniProtKB-KW"/>
</dbReference>
<keyword evidence="2" id="KW-0328">Glycosyltransferase</keyword>
<dbReference type="Gene3D" id="3.90.550.10">
    <property type="entry name" value="Spore Coat Polysaccharide Biosynthesis Protein SpsA, Chain A"/>
    <property type="match status" value="1"/>
</dbReference>
<evidence type="ECO:0000313" key="3">
    <source>
        <dbReference type="Proteomes" id="UP001634747"/>
    </source>
</evidence>
<dbReference type="Pfam" id="PF00535">
    <property type="entry name" value="Glycos_transf_2"/>
    <property type="match status" value="1"/>
</dbReference>
<dbReference type="PANTHER" id="PTHR43685:SF2">
    <property type="entry name" value="GLYCOSYLTRANSFERASE 2-LIKE DOMAIN-CONTAINING PROTEIN"/>
    <property type="match status" value="1"/>
</dbReference>
<dbReference type="Proteomes" id="UP001634747">
    <property type="component" value="Unassembled WGS sequence"/>
</dbReference>
<reference evidence="2 3" key="1">
    <citation type="submission" date="2024-12" db="EMBL/GenBank/DDBJ databases">
        <authorList>
            <person name="Lee Y."/>
        </authorList>
    </citation>
    <scope>NUCLEOTIDE SEQUENCE [LARGE SCALE GENOMIC DNA]</scope>
    <source>
        <strain evidence="2 3">03SUJ4</strain>
    </source>
</reference>
<organism evidence="2 3">
    <name type="scientific">Terriglobus aquaticus</name>
    <dbReference type="NCBI Taxonomy" id="940139"/>
    <lineage>
        <taxon>Bacteria</taxon>
        <taxon>Pseudomonadati</taxon>
        <taxon>Acidobacteriota</taxon>
        <taxon>Terriglobia</taxon>
        <taxon>Terriglobales</taxon>
        <taxon>Acidobacteriaceae</taxon>
        <taxon>Terriglobus</taxon>
    </lineage>
</organism>
<name>A0ABW9KIB2_9BACT</name>
<gene>
    <name evidence="2" type="ORF">ACK2TP_04445</name>
</gene>
<dbReference type="PANTHER" id="PTHR43685">
    <property type="entry name" value="GLYCOSYLTRANSFERASE"/>
    <property type="match status" value="1"/>
</dbReference>
<protein>
    <submittedName>
        <fullName evidence="2">Glycosyltransferase family 2 protein</fullName>
        <ecNumber evidence="2">2.4.-.-</ecNumber>
    </submittedName>
</protein>
<keyword evidence="3" id="KW-1185">Reference proteome</keyword>
<evidence type="ECO:0000259" key="1">
    <source>
        <dbReference type="Pfam" id="PF00535"/>
    </source>
</evidence>
<evidence type="ECO:0000313" key="2">
    <source>
        <dbReference type="EMBL" id="MFN2975003.1"/>
    </source>
</evidence>
<comment type="caution">
    <text evidence="2">The sequence shown here is derived from an EMBL/GenBank/DDBJ whole genome shotgun (WGS) entry which is preliminary data.</text>
</comment>
<dbReference type="InterPro" id="IPR050834">
    <property type="entry name" value="Glycosyltransf_2"/>
</dbReference>
<dbReference type="InterPro" id="IPR001173">
    <property type="entry name" value="Glyco_trans_2-like"/>
</dbReference>
<accession>A0ABW9KIB2</accession>
<proteinExistence type="predicted"/>
<sequence length="352" mass="38520">MEPRPIDVSITVATCSRGALLQQALDHLLPQAQAAPFRTEFVIVDDRSTDDTPQRLRSFQRRADFPVTLVPGHGTGIAAARNLLVQNSRGTWLACCDDDQIADPDWLTELYAAAHRSSADFVGGSMYLRLPAGVPLSNFGPRARRLLGEAGLQQPEGPFPRGTFPATNNVLMRANAVRQLGGFNTNLTEGGEDRDLFQRALAAGHTLWFTPAARMGHIIPERRLTRHALRWTAMRIASGDTRMLHLGSNPAPTAPRPVTTATAPAAASRPAARAIARLALGRVAALLLRDLPQLAVARIRRQPARTLDVLCSVWYTAGVLRSLPVLLRPGTRQSRAFIQTMNFRQRDSERTA</sequence>
<dbReference type="InterPro" id="IPR029044">
    <property type="entry name" value="Nucleotide-diphossugar_trans"/>
</dbReference>